<name>A0ABQ2IT79_9PSEU</name>
<evidence type="ECO:0000259" key="1">
    <source>
        <dbReference type="PROSITE" id="PS50112"/>
    </source>
</evidence>
<dbReference type="PROSITE" id="PS50112">
    <property type="entry name" value="PAS"/>
    <property type="match status" value="1"/>
</dbReference>
<comment type="caution">
    <text evidence="2">The sequence shown here is derived from an EMBL/GenBank/DDBJ whole genome shotgun (WGS) entry which is preliminary data.</text>
</comment>
<sequence length="111" mass="12137">MMSAADDKNGVSALFTALLEDSAEDLYENAPCGYLSTLMDGTIAKVNGTLLDWLGLERVELVGRLRFSDLLSVGGRMYYETHIAPTLAMHGEAGVSHWSSRPPTGHGCRYW</sequence>
<dbReference type="InterPro" id="IPR035965">
    <property type="entry name" value="PAS-like_dom_sf"/>
</dbReference>
<gene>
    <name evidence="2" type="ORF">GCM10011609_85380</name>
</gene>
<proteinExistence type="predicted"/>
<evidence type="ECO:0000313" key="3">
    <source>
        <dbReference type="Proteomes" id="UP000597656"/>
    </source>
</evidence>
<reference evidence="3" key="1">
    <citation type="journal article" date="2019" name="Int. J. Syst. Evol. Microbiol.">
        <title>The Global Catalogue of Microorganisms (GCM) 10K type strain sequencing project: providing services to taxonomists for standard genome sequencing and annotation.</title>
        <authorList>
            <consortium name="The Broad Institute Genomics Platform"/>
            <consortium name="The Broad Institute Genome Sequencing Center for Infectious Disease"/>
            <person name="Wu L."/>
            <person name="Ma J."/>
        </authorList>
    </citation>
    <scope>NUCLEOTIDE SEQUENCE [LARGE SCALE GENOMIC DNA]</scope>
    <source>
        <strain evidence="3">CGMCC 4.7319</strain>
    </source>
</reference>
<feature type="domain" description="PAS" evidence="1">
    <location>
        <begin position="19"/>
        <end position="71"/>
    </location>
</feature>
<evidence type="ECO:0000313" key="2">
    <source>
        <dbReference type="EMBL" id="GGN28834.1"/>
    </source>
</evidence>
<dbReference type="EMBL" id="BMNC01000029">
    <property type="protein sequence ID" value="GGN28834.1"/>
    <property type="molecule type" value="Genomic_DNA"/>
</dbReference>
<organism evidence="2 3">
    <name type="scientific">Lentzea pudingi</name>
    <dbReference type="NCBI Taxonomy" id="1789439"/>
    <lineage>
        <taxon>Bacteria</taxon>
        <taxon>Bacillati</taxon>
        <taxon>Actinomycetota</taxon>
        <taxon>Actinomycetes</taxon>
        <taxon>Pseudonocardiales</taxon>
        <taxon>Pseudonocardiaceae</taxon>
        <taxon>Lentzea</taxon>
    </lineage>
</organism>
<keyword evidence="3" id="KW-1185">Reference proteome</keyword>
<protein>
    <recommendedName>
        <fullName evidence="1">PAS domain-containing protein</fullName>
    </recommendedName>
</protein>
<dbReference type="Proteomes" id="UP000597656">
    <property type="component" value="Unassembled WGS sequence"/>
</dbReference>
<dbReference type="InterPro" id="IPR000014">
    <property type="entry name" value="PAS"/>
</dbReference>
<dbReference type="Gene3D" id="3.30.450.20">
    <property type="entry name" value="PAS domain"/>
    <property type="match status" value="1"/>
</dbReference>
<dbReference type="SUPFAM" id="SSF55785">
    <property type="entry name" value="PYP-like sensor domain (PAS domain)"/>
    <property type="match status" value="1"/>
</dbReference>
<accession>A0ABQ2IT79</accession>